<dbReference type="Pfam" id="PF01248">
    <property type="entry name" value="Ribosomal_L7Ae"/>
    <property type="match status" value="1"/>
</dbReference>
<dbReference type="Gene3D" id="3.30.1330.30">
    <property type="match status" value="1"/>
</dbReference>
<dbReference type="HOGENOM" id="CLU_168063_2_0_9"/>
<dbReference type="STRING" id="573061.Clocel_3739"/>
<dbReference type="AlphaFoldDB" id="D9SXA6"/>
<keyword evidence="3" id="KW-1185">Reference proteome</keyword>
<dbReference type="Proteomes" id="UP000002730">
    <property type="component" value="Chromosome"/>
</dbReference>
<dbReference type="RefSeq" id="WP_010073748.1">
    <property type="nucleotide sequence ID" value="NC_014393.1"/>
</dbReference>
<name>D9SXA6_CLOC7</name>
<evidence type="ECO:0000259" key="1">
    <source>
        <dbReference type="Pfam" id="PF01248"/>
    </source>
</evidence>
<dbReference type="eggNOG" id="COG1358">
    <property type="taxonomic scope" value="Bacteria"/>
</dbReference>
<dbReference type="SUPFAM" id="SSF55315">
    <property type="entry name" value="L30e-like"/>
    <property type="match status" value="1"/>
</dbReference>
<accession>D9SXA6</accession>
<protein>
    <submittedName>
        <fullName evidence="2">Ribosomal protein L7Ae/L30e/S12e/Gadd45</fullName>
    </submittedName>
</protein>
<proteinExistence type="predicted"/>
<keyword evidence="2" id="KW-0687">Ribonucleoprotein</keyword>
<dbReference type="InterPro" id="IPR029064">
    <property type="entry name" value="Ribosomal_eL30-like_sf"/>
</dbReference>
<sequence length="78" mass="8482">MVERLQGKKVVGLKQTIKALKTGNCKKLYIAKDSDDNIRENIEGLAMESSIEVIYIDTMKELGRLCGIQVGAVAAATV</sequence>
<gene>
    <name evidence="2" type="ordered locus">Clocel_3739</name>
</gene>
<keyword evidence="2" id="KW-0689">Ribosomal protein</keyword>
<reference evidence="2 3" key="1">
    <citation type="submission" date="2010-08" db="EMBL/GenBank/DDBJ databases">
        <title>Complete sequence of Clostridium cellulovorans 743B.</title>
        <authorList>
            <consortium name="US DOE Joint Genome Institute"/>
            <person name="Lucas S."/>
            <person name="Copeland A."/>
            <person name="Lapidus A."/>
            <person name="Cheng J.-F."/>
            <person name="Bruce D."/>
            <person name="Goodwin L."/>
            <person name="Pitluck S."/>
            <person name="Chertkov O."/>
            <person name="Detter J.C."/>
            <person name="Han C."/>
            <person name="Tapia R."/>
            <person name="Land M."/>
            <person name="Hauser L."/>
            <person name="Chang Y.-J."/>
            <person name="Jeffries C."/>
            <person name="Kyrpides N."/>
            <person name="Ivanova N."/>
            <person name="Mikhailova N."/>
            <person name="Hemme C.L."/>
            <person name="Woyke T."/>
        </authorList>
    </citation>
    <scope>NUCLEOTIDE SEQUENCE [LARGE SCALE GENOMIC DNA]</scope>
    <source>
        <strain evidence="3">ATCC 35296 / DSM 3052 / OCM 3 / 743B</strain>
    </source>
</reference>
<dbReference type="GO" id="GO:0005840">
    <property type="term" value="C:ribosome"/>
    <property type="evidence" value="ECO:0007669"/>
    <property type="project" value="UniProtKB-KW"/>
</dbReference>
<dbReference type="KEGG" id="ccb:Clocel_3739"/>
<evidence type="ECO:0000313" key="3">
    <source>
        <dbReference type="Proteomes" id="UP000002730"/>
    </source>
</evidence>
<dbReference type="EMBL" id="CP002160">
    <property type="protein sequence ID" value="ADL53409.1"/>
    <property type="molecule type" value="Genomic_DNA"/>
</dbReference>
<evidence type="ECO:0000313" key="2">
    <source>
        <dbReference type="EMBL" id="ADL53409.1"/>
    </source>
</evidence>
<dbReference type="InterPro" id="IPR004038">
    <property type="entry name" value="Ribosomal_eL8/eL30/eS12/Gad45"/>
</dbReference>
<feature type="domain" description="Ribosomal protein eL8/eL30/eS12/Gadd45" evidence="1">
    <location>
        <begin position="6"/>
        <end position="77"/>
    </location>
</feature>
<organism evidence="2 3">
    <name type="scientific">Clostridium cellulovorans (strain ATCC 35296 / DSM 3052 / OCM 3 / 743B)</name>
    <dbReference type="NCBI Taxonomy" id="573061"/>
    <lineage>
        <taxon>Bacteria</taxon>
        <taxon>Bacillati</taxon>
        <taxon>Bacillota</taxon>
        <taxon>Clostridia</taxon>
        <taxon>Eubacteriales</taxon>
        <taxon>Clostridiaceae</taxon>
        <taxon>Clostridium</taxon>
    </lineage>
</organism>
<dbReference type="OrthoDB" id="2353623at2"/>